<evidence type="ECO:0000313" key="3">
    <source>
        <dbReference type="EMBL" id="CRL43246.1"/>
    </source>
</evidence>
<dbReference type="EMBL" id="CVRS01000121">
    <property type="protein sequence ID" value="CRL43246.1"/>
    <property type="molecule type" value="Genomic_DNA"/>
</dbReference>
<dbReference type="Proteomes" id="UP000286271">
    <property type="component" value="Unassembled WGS sequence"/>
</dbReference>
<dbReference type="RefSeq" id="WP_055040521.1">
    <property type="nucleotide sequence ID" value="NZ_CVRS01000121.1"/>
</dbReference>
<feature type="compositionally biased region" description="Basic and acidic residues" evidence="1">
    <location>
        <begin position="35"/>
        <end position="47"/>
    </location>
</feature>
<dbReference type="SUPFAM" id="SSF53850">
    <property type="entry name" value="Periplasmic binding protein-like II"/>
    <property type="match status" value="1"/>
</dbReference>
<feature type="compositionally biased region" description="Low complexity" evidence="1">
    <location>
        <begin position="23"/>
        <end position="33"/>
    </location>
</feature>
<feature type="chain" id="PRO_5042329725" evidence="2">
    <location>
        <begin position="21"/>
        <end position="433"/>
    </location>
</feature>
<evidence type="ECO:0000256" key="2">
    <source>
        <dbReference type="SAM" id="SignalP"/>
    </source>
</evidence>
<dbReference type="InterPro" id="IPR050490">
    <property type="entry name" value="Bact_solute-bd_prot1"/>
</dbReference>
<evidence type="ECO:0000313" key="4">
    <source>
        <dbReference type="EMBL" id="RHE90632.1"/>
    </source>
</evidence>
<feature type="signal peptide" evidence="2">
    <location>
        <begin position="1"/>
        <end position="20"/>
    </location>
</feature>
<dbReference type="Gene3D" id="3.40.190.10">
    <property type="entry name" value="Periplasmic binding protein-like II"/>
    <property type="match status" value="2"/>
</dbReference>
<dbReference type="STRING" id="360807.ERS852392_02453"/>
<keyword evidence="2" id="KW-0732">Signal</keyword>
<dbReference type="PROSITE" id="PS51257">
    <property type="entry name" value="PROKAR_LIPOPROTEIN"/>
    <property type="match status" value="1"/>
</dbReference>
<feature type="region of interest" description="Disordered" evidence="1">
    <location>
        <begin position="23"/>
        <end position="47"/>
    </location>
</feature>
<name>A0A0M6X090_9FIRM</name>
<proteinExistence type="predicted"/>
<dbReference type="OrthoDB" id="2666023at2"/>
<organism evidence="3 5">
    <name type="scientific">Roseburia inulinivorans</name>
    <dbReference type="NCBI Taxonomy" id="360807"/>
    <lineage>
        <taxon>Bacteria</taxon>
        <taxon>Bacillati</taxon>
        <taxon>Bacillota</taxon>
        <taxon>Clostridia</taxon>
        <taxon>Lachnospirales</taxon>
        <taxon>Lachnospiraceae</taxon>
        <taxon>Roseburia</taxon>
    </lineage>
</organism>
<dbReference type="Proteomes" id="UP000049828">
    <property type="component" value="Unassembled WGS sequence"/>
</dbReference>
<gene>
    <name evidence="4" type="ORF">DW707_17175</name>
    <name evidence="3" type="ORF">RIL183_33951</name>
</gene>
<reference evidence="3" key="2">
    <citation type="submission" date="2015-05" db="EMBL/GenBank/DDBJ databases">
        <authorList>
            <person name="Wang D.B."/>
            <person name="Wang M."/>
        </authorList>
    </citation>
    <scope>NUCLEOTIDE SEQUENCE [LARGE SCALE GENOMIC DNA]</scope>
    <source>
        <strain evidence="3">L1-83</strain>
    </source>
</reference>
<dbReference type="AlphaFoldDB" id="A0A0M6X090"/>
<dbReference type="InterPro" id="IPR006059">
    <property type="entry name" value="SBP"/>
</dbReference>
<dbReference type="PANTHER" id="PTHR43649:SF12">
    <property type="entry name" value="DIACETYLCHITOBIOSE BINDING PROTEIN DASA"/>
    <property type="match status" value="1"/>
</dbReference>
<reference evidence="4 6" key="3">
    <citation type="submission" date="2018-08" db="EMBL/GenBank/DDBJ databases">
        <title>A genome reference for cultivated species of the human gut microbiota.</title>
        <authorList>
            <person name="Zou Y."/>
            <person name="Xue W."/>
            <person name="Luo G."/>
        </authorList>
    </citation>
    <scope>NUCLEOTIDE SEQUENCE [LARGE SCALE GENOMIC DNA]</scope>
    <source>
        <strain evidence="4 6">AM27-11</strain>
    </source>
</reference>
<sequence length="433" mass="46637">MKRKVLSVLLCAAMTLGVVAGCGSSSDTGSTDSASKTETKGEKTDSSSDKVTIRMSYWNSEDTVQAMLDYLAEAVPEVEIEYQFIDNSNYDTIIDTQLSAGEGPDIICESPGSALKHAKLGYLEALDDLAADYSTAGTSVYGYNGSTYALPGISWFEGIYYNKEIFEENNVELPKTFDEFLDVCTTFQNAGVTPLAAGLKSWEPLLKSSMAFVTAEYLSTDEGKGFGEKYRNGEVTMDGTWNPYIETWSQLIDNGVYTADMTGIDHDQALEQFATGGSAMFCSGPWDYDAIMEKNPELQLDMMPFYGTKESAGWLIGGPGCGFAANASSKNLDAVKKVLAAISTTDGQTALWQNNQGGSSYLNGVEFDLPEAYTSVAGALAAGNVYCPWNEWGSAAGAHETYGTEMQSYLLGAQDLSTTLQTVDEVVSELLSK</sequence>
<dbReference type="PANTHER" id="PTHR43649">
    <property type="entry name" value="ARABINOSE-BINDING PROTEIN-RELATED"/>
    <property type="match status" value="1"/>
</dbReference>
<keyword evidence="5" id="KW-1185">Reference proteome</keyword>
<dbReference type="Pfam" id="PF01547">
    <property type="entry name" value="SBP_bac_1"/>
    <property type="match status" value="1"/>
</dbReference>
<evidence type="ECO:0000313" key="6">
    <source>
        <dbReference type="Proteomes" id="UP000286271"/>
    </source>
</evidence>
<evidence type="ECO:0000313" key="5">
    <source>
        <dbReference type="Proteomes" id="UP000049828"/>
    </source>
</evidence>
<accession>A0A0M6X090</accession>
<evidence type="ECO:0000256" key="1">
    <source>
        <dbReference type="SAM" id="MobiDB-lite"/>
    </source>
</evidence>
<reference evidence="5" key="1">
    <citation type="submission" date="2015-05" db="EMBL/GenBank/DDBJ databases">
        <authorList>
            <consortium name="Pathogen Informatics"/>
        </authorList>
    </citation>
    <scope>NUCLEOTIDE SEQUENCE [LARGE SCALE GENOMIC DNA]</scope>
    <source>
        <strain evidence="5">L1-83</strain>
    </source>
</reference>
<dbReference type="EMBL" id="QSKW01000047">
    <property type="protein sequence ID" value="RHE90632.1"/>
    <property type="molecule type" value="Genomic_DNA"/>
</dbReference>
<protein>
    <submittedName>
        <fullName evidence="3 4">Extracellular solute-binding protein</fullName>
    </submittedName>
</protein>